<dbReference type="AlphaFoldDB" id="A0A1M6KSJ7"/>
<evidence type="ECO:0000313" key="5">
    <source>
        <dbReference type="EMBL" id="SHJ61854.1"/>
    </source>
</evidence>
<dbReference type="FunFam" id="3.30.450.90:FF:000001">
    <property type="entry name" value="Type II secretion system ATPase GspE"/>
    <property type="match status" value="1"/>
</dbReference>
<dbReference type="Pfam" id="PF05157">
    <property type="entry name" value="MshEN"/>
    <property type="match status" value="1"/>
</dbReference>
<dbReference type="Pfam" id="PF00437">
    <property type="entry name" value="T2SSE"/>
    <property type="match status" value="1"/>
</dbReference>
<dbReference type="InterPro" id="IPR027417">
    <property type="entry name" value="P-loop_NTPase"/>
</dbReference>
<dbReference type="InterPro" id="IPR037257">
    <property type="entry name" value="T2SS_E_N_sf"/>
</dbReference>
<gene>
    <name evidence="5" type="ORF">SAMN02745136_00563</name>
</gene>
<evidence type="ECO:0000256" key="1">
    <source>
        <dbReference type="ARBA" id="ARBA00006611"/>
    </source>
</evidence>
<dbReference type="Gene3D" id="3.40.50.300">
    <property type="entry name" value="P-loop containing nucleotide triphosphate hydrolases"/>
    <property type="match status" value="1"/>
</dbReference>
<reference evidence="5 6" key="1">
    <citation type="submission" date="2016-11" db="EMBL/GenBank/DDBJ databases">
        <authorList>
            <person name="Jaros S."/>
            <person name="Januszkiewicz K."/>
            <person name="Wedrychowicz H."/>
        </authorList>
    </citation>
    <scope>NUCLEOTIDE SEQUENCE [LARGE SCALE GENOMIC DNA]</scope>
    <source>
        <strain evidence="5 6">DSM 15929</strain>
    </source>
</reference>
<dbReference type="Gene3D" id="3.30.450.90">
    <property type="match status" value="1"/>
</dbReference>
<dbReference type="Proteomes" id="UP000184386">
    <property type="component" value="Unassembled WGS sequence"/>
</dbReference>
<name>A0A1M6KSJ7_9FIRM</name>
<keyword evidence="6" id="KW-1185">Reference proteome</keyword>
<dbReference type="SUPFAM" id="SSF160246">
    <property type="entry name" value="EspE N-terminal domain-like"/>
    <property type="match status" value="1"/>
</dbReference>
<dbReference type="GO" id="GO:0005886">
    <property type="term" value="C:plasma membrane"/>
    <property type="evidence" value="ECO:0007669"/>
    <property type="project" value="TreeGrafter"/>
</dbReference>
<evidence type="ECO:0000256" key="2">
    <source>
        <dbReference type="ARBA" id="ARBA00022741"/>
    </source>
</evidence>
<dbReference type="InterPro" id="IPR007831">
    <property type="entry name" value="T2SS_GspE_N"/>
</dbReference>
<evidence type="ECO:0000259" key="4">
    <source>
        <dbReference type="PROSITE" id="PS00662"/>
    </source>
</evidence>
<dbReference type="SUPFAM" id="SSF52540">
    <property type="entry name" value="P-loop containing nucleoside triphosphate hydrolases"/>
    <property type="match status" value="1"/>
</dbReference>
<sequence>MVLKNVKNKYEFIKVEKDLLNTMTQVIGRKKKRLGDLLVDAGVLTERQLSEALIKQKEKQQKLGMTLIDMGITTEEQIANALRRQMNLEMVTLSEIIIPEEIIALVDESVLRKYSLIPFAFSKSNPGILRVAMADPLDIIAVDDISIVTNYQVEPVITTHKDIAAAIDRYYGNAEAMKVAERYTRERQEQYASKEKDENVQSDEVNNAPIVQLVTKIIEQAVRQRASDIHIEALSKQVRIRYRVDGVLKEVMCYEAELLPAIIARIKIIGGMDISEKRKPQDGRITHIVDRREYDIRVSVLPTVFGEKAVMRLASKEGLTKDKRELGFSDEERKRFERIFENPHGMILVTGPTGSGKSTTLYTALSGLNVEGVNIVTVEDPVEANINGVNQVQVNPKAELTFAAALRSILRQDPDIIMIGEIRDSETAEIAVKASITGHLVVSTLHTNSAASTITRLVDMGVEPYLIADSTVGVIAQRLVRRLCPKCKIRRPATPLERDLLGIPRDKEQLIFEANPEGCNHCNHTGFYGRIGVYEIMPVSQELKEAISRRAGAEEIKQIALREGMHTLRMSATKYVLDGTTDIEEMKKVSFE</sequence>
<keyword evidence="2" id="KW-0547">Nucleotide-binding</keyword>
<dbReference type="InterPro" id="IPR001482">
    <property type="entry name" value="T2SS/T4SS_dom"/>
</dbReference>
<evidence type="ECO:0000256" key="3">
    <source>
        <dbReference type="ARBA" id="ARBA00022840"/>
    </source>
</evidence>
<dbReference type="GO" id="GO:0005524">
    <property type="term" value="F:ATP binding"/>
    <property type="evidence" value="ECO:0007669"/>
    <property type="project" value="UniProtKB-KW"/>
</dbReference>
<dbReference type="FunFam" id="3.40.50.300:FF:000398">
    <property type="entry name" value="Type IV pilus assembly ATPase PilB"/>
    <property type="match status" value="1"/>
</dbReference>
<dbReference type="GO" id="GO:0016887">
    <property type="term" value="F:ATP hydrolysis activity"/>
    <property type="evidence" value="ECO:0007669"/>
    <property type="project" value="TreeGrafter"/>
</dbReference>
<organism evidence="5 6">
    <name type="scientific">Anaerocolumna jejuensis DSM 15929</name>
    <dbReference type="NCBI Taxonomy" id="1121322"/>
    <lineage>
        <taxon>Bacteria</taxon>
        <taxon>Bacillati</taxon>
        <taxon>Bacillota</taxon>
        <taxon>Clostridia</taxon>
        <taxon>Lachnospirales</taxon>
        <taxon>Lachnospiraceae</taxon>
        <taxon>Anaerocolumna</taxon>
    </lineage>
</organism>
<dbReference type="InterPro" id="IPR003593">
    <property type="entry name" value="AAA+_ATPase"/>
</dbReference>
<feature type="domain" description="Bacterial type II secretion system protein E" evidence="4">
    <location>
        <begin position="410"/>
        <end position="424"/>
    </location>
</feature>
<proteinExistence type="inferred from homology"/>
<comment type="similarity">
    <text evidence="1">Belongs to the GSP E family.</text>
</comment>
<dbReference type="STRING" id="1121322.SAMN02745136_00563"/>
<dbReference type="SMART" id="SM00382">
    <property type="entry name" value="AAA"/>
    <property type="match status" value="1"/>
</dbReference>
<dbReference type="CDD" id="cd01129">
    <property type="entry name" value="PulE-GspE-like"/>
    <property type="match status" value="1"/>
</dbReference>
<dbReference type="PANTHER" id="PTHR30258:SF1">
    <property type="entry name" value="PROTEIN TRANSPORT PROTEIN HOFB HOMOLOG"/>
    <property type="match status" value="1"/>
</dbReference>
<accession>A0A1M6KSJ7</accession>
<dbReference type="PROSITE" id="PS00662">
    <property type="entry name" value="T2SP_E"/>
    <property type="match status" value="1"/>
</dbReference>
<protein>
    <submittedName>
        <fullName evidence="5">Type IV pilus assembly protein PilB</fullName>
    </submittedName>
</protein>
<dbReference type="Gene3D" id="3.30.300.160">
    <property type="entry name" value="Type II secretion system, protein E, N-terminal domain"/>
    <property type="match status" value="1"/>
</dbReference>
<dbReference type="PANTHER" id="PTHR30258">
    <property type="entry name" value="TYPE II SECRETION SYSTEM PROTEIN GSPE-RELATED"/>
    <property type="match status" value="1"/>
</dbReference>
<dbReference type="EMBL" id="FRAC01000006">
    <property type="protein sequence ID" value="SHJ61854.1"/>
    <property type="molecule type" value="Genomic_DNA"/>
</dbReference>
<keyword evidence="3" id="KW-0067">ATP-binding</keyword>
<evidence type="ECO:0000313" key="6">
    <source>
        <dbReference type="Proteomes" id="UP000184386"/>
    </source>
</evidence>